<dbReference type="InterPro" id="IPR050237">
    <property type="entry name" value="ATP-dep_AMP-bd_enzyme"/>
</dbReference>
<organism evidence="3">
    <name type="scientific">Micromonospora carbonacea</name>
    <dbReference type="NCBI Taxonomy" id="47853"/>
    <lineage>
        <taxon>Bacteria</taxon>
        <taxon>Bacillati</taxon>
        <taxon>Actinomycetota</taxon>
        <taxon>Actinomycetes</taxon>
        <taxon>Micromonosporales</taxon>
        <taxon>Micromonosporaceae</taxon>
        <taxon>Micromonospora</taxon>
    </lineage>
</organism>
<feature type="domain" description="AMP-dependent synthetase/ligase" evidence="1">
    <location>
        <begin position="63"/>
        <end position="247"/>
    </location>
</feature>
<dbReference type="AlphaFoldDB" id="A0A7D5YHZ8"/>
<dbReference type="PANTHER" id="PTHR43767:SF1">
    <property type="entry name" value="NONRIBOSOMAL PEPTIDE SYNTHASE PES1 (EUROFUNG)-RELATED"/>
    <property type="match status" value="1"/>
</dbReference>
<dbReference type="InterPro" id="IPR045851">
    <property type="entry name" value="AMP-bd_C_sf"/>
</dbReference>
<dbReference type="InterPro" id="IPR000873">
    <property type="entry name" value="AMP-dep_synth/lig_dom"/>
</dbReference>
<feature type="domain" description="AMP-binding enzyme C-terminal" evidence="2">
    <location>
        <begin position="299"/>
        <end position="375"/>
    </location>
</feature>
<evidence type="ECO:0000259" key="1">
    <source>
        <dbReference type="Pfam" id="PF00501"/>
    </source>
</evidence>
<dbReference type="Gene3D" id="3.30.300.30">
    <property type="match status" value="1"/>
</dbReference>
<reference evidence="3" key="1">
    <citation type="submission" date="2020-08" db="EMBL/GenBank/DDBJ databases">
        <title>A bifunctional nitrone conjugated secondary metabolite targeting the ribosome.</title>
        <authorList>
            <person name="Limbrick E.M."/>
            <person name="Graf M."/>
            <person name="Derewacz D.K."/>
            <person name="Nguyen F."/>
            <person name="Spraggins J.M."/>
            <person name="Wieland M."/>
            <person name="Ynigez-Gutierrez A.E."/>
            <person name="Reisman B.J."/>
            <person name="Zinshteyn B."/>
            <person name="McCulloch K."/>
            <person name="Iverson T.M."/>
            <person name="Green R."/>
            <person name="Wilson D.N."/>
            <person name="Bachmann B.O."/>
        </authorList>
    </citation>
    <scope>NUCLEOTIDE SEQUENCE</scope>
    <source>
        <strain evidence="3">Africana</strain>
    </source>
</reference>
<evidence type="ECO:0000259" key="2">
    <source>
        <dbReference type="Pfam" id="PF13193"/>
    </source>
</evidence>
<dbReference type="InterPro" id="IPR025110">
    <property type="entry name" value="AMP-bd_C"/>
</dbReference>
<dbReference type="SUPFAM" id="SSF56801">
    <property type="entry name" value="Acetyl-CoA synthetase-like"/>
    <property type="match status" value="1"/>
</dbReference>
<dbReference type="InterPro" id="IPR042099">
    <property type="entry name" value="ANL_N_sf"/>
</dbReference>
<dbReference type="Pfam" id="PF13193">
    <property type="entry name" value="AMP-binding_C"/>
    <property type="match status" value="1"/>
</dbReference>
<proteinExistence type="predicted"/>
<sequence>MGRPLHAYLAPGGSRFVDAVAVALDGGPAVLPVPPGPPASVAALLDELRPHAIVTADGRTERLTDPADCPDEVAAVVVTSGSTGTPKGVELPAEALRRSAAASLDALGARPGGRWLACLPPYHIAGLQVLVRALVAGTTPVFGEHFEPAALAGADAAYVALVPTMLYRALRAGADLRHFGAVLVGGAATAPALLAEARAAGVRVTATYGMTETCGGCVYDGRPLPGVQVDIDADGRVRVAGSVLARGYRLRPSLTAAAFDGTGFRTDDLGRLTASGRLEVLGRADEVIVTGGRKVHPQQVEALLGAHRSVAAVVVGGVADEEWGQRVVAAVVPSDPRRPPALAALRRHVATYAPGWTAPRGLLVVPDLPRLASGKVDRSAAVAILTTEEEHQT</sequence>
<name>A0A7D5YHZ8_9ACTN</name>
<dbReference type="Gene3D" id="3.40.50.12780">
    <property type="entry name" value="N-terminal domain of ligase-like"/>
    <property type="match status" value="1"/>
</dbReference>
<dbReference type="Pfam" id="PF00501">
    <property type="entry name" value="AMP-binding"/>
    <property type="match status" value="1"/>
</dbReference>
<accession>A0A7D5YHZ8</accession>
<gene>
    <name evidence="3" type="ORF">HZU44_07115</name>
</gene>
<dbReference type="PANTHER" id="PTHR43767">
    <property type="entry name" value="LONG-CHAIN-FATTY-ACID--COA LIGASE"/>
    <property type="match status" value="1"/>
</dbReference>
<dbReference type="EMBL" id="CP058905">
    <property type="protein sequence ID" value="QLJ99856.1"/>
    <property type="molecule type" value="Genomic_DNA"/>
</dbReference>
<protein>
    <submittedName>
        <fullName evidence="3">AMP-binding protein</fullName>
    </submittedName>
</protein>
<evidence type="ECO:0000313" key="3">
    <source>
        <dbReference type="EMBL" id="QLJ99856.1"/>
    </source>
</evidence>
<dbReference type="GO" id="GO:0016878">
    <property type="term" value="F:acid-thiol ligase activity"/>
    <property type="evidence" value="ECO:0007669"/>
    <property type="project" value="UniProtKB-ARBA"/>
</dbReference>